<accession>A0ABN1PKR9</accession>
<keyword evidence="3" id="KW-1185">Reference proteome</keyword>
<evidence type="ECO:0000256" key="1">
    <source>
        <dbReference type="SAM" id="MobiDB-lite"/>
    </source>
</evidence>
<evidence type="ECO:0000313" key="3">
    <source>
        <dbReference type="Proteomes" id="UP001501578"/>
    </source>
</evidence>
<evidence type="ECO:0008006" key="4">
    <source>
        <dbReference type="Google" id="ProtNLM"/>
    </source>
</evidence>
<comment type="caution">
    <text evidence="2">The sequence shown here is derived from an EMBL/GenBank/DDBJ whole genome shotgun (WGS) entry which is preliminary data.</text>
</comment>
<reference evidence="2 3" key="1">
    <citation type="journal article" date="2019" name="Int. J. Syst. Evol. Microbiol.">
        <title>The Global Catalogue of Microorganisms (GCM) 10K type strain sequencing project: providing services to taxonomists for standard genome sequencing and annotation.</title>
        <authorList>
            <consortium name="The Broad Institute Genomics Platform"/>
            <consortium name="The Broad Institute Genome Sequencing Center for Infectious Disease"/>
            <person name="Wu L."/>
            <person name="Ma J."/>
        </authorList>
    </citation>
    <scope>NUCLEOTIDE SEQUENCE [LARGE SCALE GENOMIC DNA]</scope>
    <source>
        <strain evidence="2 3">JCM 11136</strain>
    </source>
</reference>
<dbReference type="EMBL" id="BAAAHQ010000015">
    <property type="protein sequence ID" value="GAA0929720.1"/>
    <property type="molecule type" value="Genomic_DNA"/>
</dbReference>
<name>A0ABN1PKR9_9ACTN</name>
<evidence type="ECO:0000313" key="2">
    <source>
        <dbReference type="EMBL" id="GAA0929720.1"/>
    </source>
</evidence>
<gene>
    <name evidence="2" type="ORF">GCM10009560_33760</name>
</gene>
<feature type="compositionally biased region" description="Basic and acidic residues" evidence="1">
    <location>
        <begin position="83"/>
        <end position="95"/>
    </location>
</feature>
<feature type="region of interest" description="Disordered" evidence="1">
    <location>
        <begin position="71"/>
        <end position="95"/>
    </location>
</feature>
<sequence>MRYRMTFVAGLAVGYVLGSRAGRERYEQIKRAARRVADNPTVQGAAGLVGAQVTKAADVAKDKVRERVPFLASRDGTGTGWPEEERKPEESGLPY</sequence>
<dbReference type="RefSeq" id="WP_343950815.1">
    <property type="nucleotide sequence ID" value="NZ_BAAAHQ010000015.1"/>
</dbReference>
<protein>
    <recommendedName>
        <fullName evidence="4">YtxH domain-containing protein</fullName>
    </recommendedName>
</protein>
<proteinExistence type="predicted"/>
<dbReference type="Proteomes" id="UP001501578">
    <property type="component" value="Unassembled WGS sequence"/>
</dbReference>
<organism evidence="2 3">
    <name type="scientific">Nonomuraea longicatena</name>
    <dbReference type="NCBI Taxonomy" id="83682"/>
    <lineage>
        <taxon>Bacteria</taxon>
        <taxon>Bacillati</taxon>
        <taxon>Actinomycetota</taxon>
        <taxon>Actinomycetes</taxon>
        <taxon>Streptosporangiales</taxon>
        <taxon>Streptosporangiaceae</taxon>
        <taxon>Nonomuraea</taxon>
    </lineage>
</organism>